<accession>A0A645D0F8</accession>
<dbReference type="EMBL" id="VSSQ01031699">
    <property type="protein sequence ID" value="MPM82694.1"/>
    <property type="molecule type" value="Genomic_DNA"/>
</dbReference>
<protein>
    <submittedName>
        <fullName evidence="1">Uncharacterized protein</fullName>
    </submittedName>
</protein>
<name>A0A645D0F8_9ZZZZ</name>
<reference evidence="1" key="1">
    <citation type="submission" date="2019-08" db="EMBL/GenBank/DDBJ databases">
        <authorList>
            <person name="Kucharzyk K."/>
            <person name="Murdoch R.W."/>
            <person name="Higgins S."/>
            <person name="Loffler F."/>
        </authorList>
    </citation>
    <scope>NUCLEOTIDE SEQUENCE</scope>
</reference>
<comment type="caution">
    <text evidence="1">The sequence shown here is derived from an EMBL/GenBank/DDBJ whole genome shotgun (WGS) entry which is preliminary data.</text>
</comment>
<proteinExistence type="predicted"/>
<gene>
    <name evidence="1" type="ORF">SDC9_129756</name>
</gene>
<evidence type="ECO:0000313" key="1">
    <source>
        <dbReference type="EMBL" id="MPM82694.1"/>
    </source>
</evidence>
<sequence>MGRTARGVTGMRFKIPGDCLVSMEVIRENVGDEAVAETDADDEVAAIADDEMIKVRIRTAKITFFMIQTPPIKMKIFGARANLFQGNLLRCVFSALECLSAPRTRYICHSLSPVPKNFAIFSNSLFVGTVYPLSIREYLSHEIPRILHICL</sequence>
<dbReference type="AlphaFoldDB" id="A0A645D0F8"/>
<organism evidence="1">
    <name type="scientific">bioreactor metagenome</name>
    <dbReference type="NCBI Taxonomy" id="1076179"/>
    <lineage>
        <taxon>unclassified sequences</taxon>
        <taxon>metagenomes</taxon>
        <taxon>ecological metagenomes</taxon>
    </lineage>
</organism>